<evidence type="ECO:0000256" key="9">
    <source>
        <dbReference type="ARBA" id="ARBA00022692"/>
    </source>
</evidence>
<sequence length="607" mass="66320">MEAVPFVLERSPSQAIEADAAGPDIFRRRVLFVVLFAFTMAGSLALAALALTPGGFDTIDIALLALFAVTLPWMVAGFWNAVIGFLIMRFAADPIAAIMPTAARIRGDEPVTVSTAILLCIRNELPERMIRNLEPMLAGLDTAACGERFVLYALSDTSDARIAASEEACFAALAARWRGRVAIIYRRRTVNTAYKAGNIREFCERWGGQHEFAVTLDADSFMTADAVLRLVRIMQADPRLGILQGLIVGLPSTSAFARVFQFGMRLGMRSYTVGSAWWQGDCGPYWGHNAVLRLKPFIAHCALPVLSRDGVEDCHILSHDQIEAALMRAAGYDVRVLPQEDLGWEENPPTLLEFIRRDLRWCQGNMQYWQFLGLPGLKPVSRYQLVLAILMFIGSPAWIGLLVLGTLAVAYSDTPASFMRADAGMALFVCVLVMWFAPKIASAIDILLHPKLRRGFGGAGLFSVNFVIETLYSILLCPILWFGHTIFLAGLLFGREIGWIGQTRDDHAVPFTLALHNLWPHTLLGCLALGLLATTQPAAIPYALFLAGGPALAIPFAVMSAWPWLGNFAARIGIGRLPEETERPAALMVLALPAIEAAAPSRQPSAV</sequence>
<evidence type="ECO:0000256" key="10">
    <source>
        <dbReference type="ARBA" id="ARBA00022989"/>
    </source>
</evidence>
<dbReference type="Gene3D" id="3.90.550.10">
    <property type="entry name" value="Spore Coat Polysaccharide Biosynthesis Protein SpsA, Chain A"/>
    <property type="match status" value="1"/>
</dbReference>
<keyword evidence="5" id="KW-1003">Cell membrane</keyword>
<evidence type="ECO:0000256" key="4">
    <source>
        <dbReference type="ARBA" id="ARBA00020585"/>
    </source>
</evidence>
<feature type="domain" description="Glycosyltransferase 2-like" evidence="13">
    <location>
        <begin position="214"/>
        <end position="425"/>
    </location>
</feature>
<keyword evidence="9 12" id="KW-0812">Transmembrane</keyword>
<dbReference type="Pfam" id="PF13632">
    <property type="entry name" value="Glyco_trans_2_3"/>
    <property type="match status" value="1"/>
</dbReference>
<organism evidence="14 15">
    <name type="scientific">Bradyrhizobium erythrophlei</name>
    <dbReference type="NCBI Taxonomy" id="1437360"/>
    <lineage>
        <taxon>Bacteria</taxon>
        <taxon>Pseudomonadati</taxon>
        <taxon>Pseudomonadota</taxon>
        <taxon>Alphaproteobacteria</taxon>
        <taxon>Hyphomicrobiales</taxon>
        <taxon>Nitrobacteraceae</taxon>
        <taxon>Bradyrhizobium</taxon>
    </lineage>
</organism>
<evidence type="ECO:0000256" key="11">
    <source>
        <dbReference type="ARBA" id="ARBA00023136"/>
    </source>
</evidence>
<feature type="transmembrane region" description="Helical" evidence="12">
    <location>
        <begin position="385"/>
        <end position="411"/>
    </location>
</feature>
<gene>
    <name evidence="14" type="ORF">SAMN05444169_0411</name>
</gene>
<comment type="subcellular location">
    <subcellularLocation>
        <location evidence="1">Cell inner membrane</location>
        <topology evidence="1">Multi-pass membrane protein</topology>
    </subcellularLocation>
</comment>
<dbReference type="GO" id="GO:0005886">
    <property type="term" value="C:plasma membrane"/>
    <property type="evidence" value="ECO:0007669"/>
    <property type="project" value="UniProtKB-SubCell"/>
</dbReference>
<comment type="similarity">
    <text evidence="3">Belongs to the glycosyltransferase 2 family. OpgH subfamily.</text>
</comment>
<accession>A0A1M5GVU6</accession>
<dbReference type="InterPro" id="IPR029044">
    <property type="entry name" value="Nucleotide-diphossugar_trans"/>
</dbReference>
<feature type="transmembrane region" description="Helical" evidence="12">
    <location>
        <begin position="423"/>
        <end position="448"/>
    </location>
</feature>
<dbReference type="PANTHER" id="PTHR43867">
    <property type="entry name" value="CELLULOSE SYNTHASE CATALYTIC SUBUNIT A [UDP-FORMING]"/>
    <property type="match status" value="1"/>
</dbReference>
<dbReference type="GO" id="GO:0016758">
    <property type="term" value="F:hexosyltransferase activity"/>
    <property type="evidence" value="ECO:0007669"/>
    <property type="project" value="TreeGrafter"/>
</dbReference>
<evidence type="ECO:0000256" key="1">
    <source>
        <dbReference type="ARBA" id="ARBA00004429"/>
    </source>
</evidence>
<dbReference type="SUPFAM" id="SSF53448">
    <property type="entry name" value="Nucleotide-diphospho-sugar transferases"/>
    <property type="match status" value="1"/>
</dbReference>
<keyword evidence="10 12" id="KW-1133">Transmembrane helix</keyword>
<evidence type="ECO:0000256" key="5">
    <source>
        <dbReference type="ARBA" id="ARBA00022475"/>
    </source>
</evidence>
<keyword evidence="7" id="KW-0328">Glycosyltransferase</keyword>
<comment type="pathway">
    <text evidence="2">Glycan metabolism; osmoregulated periplasmic glucan (OPG) biosynthesis.</text>
</comment>
<protein>
    <recommendedName>
        <fullName evidence="4">Glucans biosynthesis glucosyltransferase H</fullName>
    </recommendedName>
</protein>
<keyword evidence="8 14" id="KW-0808">Transferase</keyword>
<evidence type="ECO:0000256" key="3">
    <source>
        <dbReference type="ARBA" id="ARBA00009337"/>
    </source>
</evidence>
<reference evidence="14 15" key="1">
    <citation type="submission" date="2016-11" db="EMBL/GenBank/DDBJ databases">
        <authorList>
            <person name="Jaros S."/>
            <person name="Januszkiewicz K."/>
            <person name="Wedrychowicz H."/>
        </authorList>
    </citation>
    <scope>NUCLEOTIDE SEQUENCE [LARGE SCALE GENOMIC DNA]</scope>
    <source>
        <strain evidence="14 15">GAS242</strain>
    </source>
</reference>
<evidence type="ECO:0000256" key="8">
    <source>
        <dbReference type="ARBA" id="ARBA00022679"/>
    </source>
</evidence>
<feature type="transmembrane region" description="Helical" evidence="12">
    <location>
        <begin position="30"/>
        <end position="51"/>
    </location>
</feature>
<dbReference type="NCBIfam" id="NF003962">
    <property type="entry name" value="PRK05454.2-5"/>
    <property type="match status" value="1"/>
</dbReference>
<dbReference type="NCBIfam" id="NF003958">
    <property type="entry name" value="PRK05454.2-1"/>
    <property type="match status" value="1"/>
</dbReference>
<proteinExistence type="inferred from homology"/>
<keyword evidence="11 12" id="KW-0472">Membrane</keyword>
<evidence type="ECO:0000256" key="12">
    <source>
        <dbReference type="SAM" id="Phobius"/>
    </source>
</evidence>
<evidence type="ECO:0000313" key="15">
    <source>
        <dbReference type="Proteomes" id="UP000190675"/>
    </source>
</evidence>
<dbReference type="Proteomes" id="UP000190675">
    <property type="component" value="Chromosome I"/>
</dbReference>
<dbReference type="AlphaFoldDB" id="A0A1M5GVU6"/>
<feature type="transmembrane region" description="Helical" evidence="12">
    <location>
        <begin position="513"/>
        <end position="533"/>
    </location>
</feature>
<evidence type="ECO:0000256" key="6">
    <source>
        <dbReference type="ARBA" id="ARBA00022519"/>
    </source>
</evidence>
<feature type="transmembrane region" description="Helical" evidence="12">
    <location>
        <begin position="539"/>
        <end position="562"/>
    </location>
</feature>
<evidence type="ECO:0000256" key="7">
    <source>
        <dbReference type="ARBA" id="ARBA00022676"/>
    </source>
</evidence>
<dbReference type="InterPro" id="IPR050321">
    <property type="entry name" value="Glycosyltr_2/OpgH_subfam"/>
</dbReference>
<evidence type="ECO:0000313" key="14">
    <source>
        <dbReference type="EMBL" id="SHG07833.1"/>
    </source>
</evidence>
<evidence type="ECO:0000259" key="13">
    <source>
        <dbReference type="Pfam" id="PF13632"/>
    </source>
</evidence>
<dbReference type="InterPro" id="IPR001173">
    <property type="entry name" value="Glyco_trans_2-like"/>
</dbReference>
<feature type="transmembrane region" description="Helical" evidence="12">
    <location>
        <begin position="63"/>
        <end position="87"/>
    </location>
</feature>
<evidence type="ECO:0000256" key="2">
    <source>
        <dbReference type="ARBA" id="ARBA00005001"/>
    </source>
</evidence>
<feature type="transmembrane region" description="Helical" evidence="12">
    <location>
        <begin position="481"/>
        <end position="501"/>
    </location>
</feature>
<dbReference type="PANTHER" id="PTHR43867:SF5">
    <property type="entry name" value="GLUCANS BIOSYNTHESIS GLUCOSYLTRANSFERASE H"/>
    <property type="match status" value="1"/>
</dbReference>
<keyword evidence="6" id="KW-0997">Cell inner membrane</keyword>
<name>A0A1M5GVU6_9BRAD</name>
<dbReference type="EMBL" id="LT670818">
    <property type="protein sequence ID" value="SHG07833.1"/>
    <property type="molecule type" value="Genomic_DNA"/>
</dbReference>